<dbReference type="SUPFAM" id="SSF56024">
    <property type="entry name" value="Phospholipase D/nuclease"/>
    <property type="match status" value="2"/>
</dbReference>
<protein>
    <recommendedName>
        <fullName evidence="3">Phospholipase D</fullName>
    </recommendedName>
    <alternativeName>
        <fullName evidence="5">Choline phosphatase</fullName>
    </alternativeName>
</protein>
<evidence type="ECO:0000313" key="8">
    <source>
        <dbReference type="EMBL" id="PRY95762.1"/>
    </source>
</evidence>
<dbReference type="InterPro" id="IPR001736">
    <property type="entry name" value="PLipase_D/transphosphatidylase"/>
</dbReference>
<evidence type="ECO:0000256" key="5">
    <source>
        <dbReference type="ARBA" id="ARBA00029594"/>
    </source>
</evidence>
<evidence type="ECO:0000259" key="7">
    <source>
        <dbReference type="PROSITE" id="PS50035"/>
    </source>
</evidence>
<keyword evidence="6" id="KW-0812">Transmembrane</keyword>
<feature type="transmembrane region" description="Helical" evidence="6">
    <location>
        <begin position="12"/>
        <end position="35"/>
    </location>
</feature>
<dbReference type="Pfam" id="PF13091">
    <property type="entry name" value="PLDc_2"/>
    <property type="match status" value="2"/>
</dbReference>
<feature type="domain" description="PLD phosphodiesterase" evidence="7">
    <location>
        <begin position="415"/>
        <end position="442"/>
    </location>
</feature>
<gene>
    <name evidence="8" type="ORF">BCF33_1390</name>
</gene>
<evidence type="ECO:0000313" key="9">
    <source>
        <dbReference type="Proteomes" id="UP000238801"/>
    </source>
</evidence>
<dbReference type="PANTHER" id="PTHR21248">
    <property type="entry name" value="CARDIOLIPIN SYNTHASE"/>
    <property type="match status" value="1"/>
</dbReference>
<dbReference type="GO" id="GO:0030572">
    <property type="term" value="F:phosphatidyltransferase activity"/>
    <property type="evidence" value="ECO:0007669"/>
    <property type="project" value="UniProtKB-ARBA"/>
</dbReference>
<accession>A0A2T0XA15</accession>
<comment type="caution">
    <text evidence="8">The sequence shown here is derived from an EMBL/GenBank/DDBJ whole genome shotgun (WGS) entry which is preliminary data.</text>
</comment>
<dbReference type="EMBL" id="PVTT01000001">
    <property type="protein sequence ID" value="PRY95762.1"/>
    <property type="molecule type" value="Genomic_DNA"/>
</dbReference>
<reference evidence="8 9" key="1">
    <citation type="submission" date="2018-03" db="EMBL/GenBank/DDBJ databases">
        <title>Genomic Encyclopedia of Archaeal and Bacterial Type Strains, Phase II (KMG-II): from individual species to whole genera.</title>
        <authorList>
            <person name="Goeker M."/>
        </authorList>
    </citation>
    <scope>NUCLEOTIDE SEQUENCE [LARGE SCALE GENOMIC DNA]</scope>
    <source>
        <strain evidence="8 9">DSM 29318</strain>
    </source>
</reference>
<name>A0A2T0XA15_9RHOB</name>
<keyword evidence="4" id="KW-0964">Secreted</keyword>
<sequence>MQESVRYPRAGAALRRVAIGMGIGGGALLAARLAFPPPTSRGPVQHALPPARHGPLADGIQERSVRHEGLTGVASLRDGVPAFAARALLADVAVRSIDAQYYIWKPDLTGLLLLDALWRAAERGVRVRLLLDDNGTDGLDPYLAWVGRHPRIEVRLYNPFNLRRGKRLAYAFDFPRLNRRMHNKSFTVDGRATIVGGRNIGDEYFDTGAQAIYLDRDVLAVGPVVEKVSADFDRYWNCPSVHPAAPILGPPPARDPLAPALREHLAERQWATYREELQDSRFVERIRSGEMDLEWTRASLLSDDPAKGEGRARPDQLLAERLARAVGGVAEGLDGVSPYFVPGCRGTELFALMARRGVQVRLLTNALEATDVLPVHAGYVCWRRALLTGGVRLFELKREAAPPRRTKGLGPFGSAGSSLHAKTFAVDGERVYVGSFNFDPRSTSLNTEMGLLIESPRMAAEMRAAFDEDLHGLAWEVLLRGGHLLWRDTATGAIRPDEPGGTPSRALAIAAMKHLPIEWLL</sequence>
<dbReference type="InterPro" id="IPR025202">
    <property type="entry name" value="PLD-like_dom"/>
</dbReference>
<evidence type="ECO:0000256" key="2">
    <source>
        <dbReference type="ARBA" id="ARBA00004613"/>
    </source>
</evidence>
<dbReference type="GO" id="GO:0005576">
    <property type="term" value="C:extracellular region"/>
    <property type="evidence" value="ECO:0007669"/>
    <property type="project" value="UniProtKB-SubCell"/>
</dbReference>
<keyword evidence="6" id="KW-0472">Membrane</keyword>
<dbReference type="CDD" id="cd09111">
    <property type="entry name" value="PLDc_ymdC_like_1"/>
    <property type="match status" value="1"/>
</dbReference>
<keyword evidence="9" id="KW-1185">Reference proteome</keyword>
<evidence type="ECO:0000256" key="4">
    <source>
        <dbReference type="ARBA" id="ARBA00022525"/>
    </source>
</evidence>
<dbReference type="RefSeq" id="WP_245883740.1">
    <property type="nucleotide sequence ID" value="NZ_PVTT01000001.1"/>
</dbReference>
<evidence type="ECO:0000256" key="6">
    <source>
        <dbReference type="SAM" id="Phobius"/>
    </source>
</evidence>
<dbReference type="PROSITE" id="PS50035">
    <property type="entry name" value="PLD"/>
    <property type="match status" value="2"/>
</dbReference>
<keyword evidence="6" id="KW-1133">Transmembrane helix</keyword>
<comment type="subcellular location">
    <subcellularLocation>
        <location evidence="2">Secreted</location>
    </subcellularLocation>
</comment>
<dbReference type="Proteomes" id="UP000238801">
    <property type="component" value="Unassembled WGS sequence"/>
</dbReference>
<comment type="function">
    <text evidence="1">Could be a virulence factor.</text>
</comment>
<dbReference type="AlphaFoldDB" id="A0A2T0XA15"/>
<evidence type="ECO:0000256" key="1">
    <source>
        <dbReference type="ARBA" id="ARBA00003145"/>
    </source>
</evidence>
<organism evidence="8 9">
    <name type="scientific">Hasllibacter halocynthiae</name>
    <dbReference type="NCBI Taxonomy" id="595589"/>
    <lineage>
        <taxon>Bacteria</taxon>
        <taxon>Pseudomonadati</taxon>
        <taxon>Pseudomonadota</taxon>
        <taxon>Alphaproteobacteria</taxon>
        <taxon>Rhodobacterales</taxon>
        <taxon>Roseobacteraceae</taxon>
        <taxon>Hasllibacter</taxon>
    </lineage>
</organism>
<proteinExistence type="predicted"/>
<evidence type="ECO:0000256" key="3">
    <source>
        <dbReference type="ARBA" id="ARBA00018392"/>
    </source>
</evidence>
<feature type="domain" description="PLD phosphodiesterase" evidence="7">
    <location>
        <begin position="177"/>
        <end position="204"/>
    </location>
</feature>
<dbReference type="CDD" id="cd09113">
    <property type="entry name" value="PLDc_ymdC_like_2"/>
    <property type="match status" value="1"/>
</dbReference>
<dbReference type="SMART" id="SM00155">
    <property type="entry name" value="PLDc"/>
    <property type="match status" value="2"/>
</dbReference>
<dbReference type="GO" id="GO:0032049">
    <property type="term" value="P:cardiolipin biosynthetic process"/>
    <property type="evidence" value="ECO:0007669"/>
    <property type="project" value="UniProtKB-ARBA"/>
</dbReference>
<dbReference type="Gene3D" id="3.30.870.10">
    <property type="entry name" value="Endonuclease Chain A"/>
    <property type="match status" value="2"/>
</dbReference>
<dbReference type="PANTHER" id="PTHR21248:SF12">
    <property type="entry name" value="CARDIOLIPIN SYNTHASE C"/>
    <property type="match status" value="1"/>
</dbReference>